<sequence length="881" mass="97111">MNLEPQQNVTPRQRSQRPIAPLPPDVVAQIKSSTAITSLATVILGLVQNSLDSGATRIEVSVDVRRGGCTIEDDGFGILPSEFREEGGLGRPYCTSKHDSHEPVHGRHGTFLASLAALSLLTITSHHFQYRSHNTVILHRSQVISRQIPAPRQQELSFRGHGTRVTIRDLFGSMPVRVKQRATLLDDRGEQERQWESLKKVISGSLLAWKHPVSLHLRDFESNRTLTLSANHKQPVSLTEKLPGDTRKIHAALRPLIATLTQASYITPDEWASWVPASASTNSISVKGAISVKPAPSKSVQFLSVGIKPIFSDEGHNELFDEINRLFNNSSFGVVDDEPELDEREKERRAQDKRYKTDGPTIKQLRGGRKGIDRWPKFCLHIRIADSGANEDDVLGSESKLHPILEVLRAMVTQWLQVQHFRPRNRQPRKAGSRPESVSSRASTPASQEREDLQVQPRLNESAGTTAETKSPTGKKRKRPDERMNNANSATNPESTPVPSDWSRIKSGNSTFYENVWSSKKPSSASTANQPKSWTASATVSKPGSARASPGQDGIASSFFQTDPVMPGELGSLHRSASTVRNVGVPDDTEFNETMHDPREESNQDASTNWTDPYTNEIHTVNSRTGTVIDKDVEHPALAPLSSSRTAASISGSFNKSLSLSRNPAGIRSKSGGKTWLEDFLGGWDNPVFRPQTSAIPQVNLYGFSDEANTLLHGRKGHGCQSSIKEAFAEASAIGQNKLSKQALRKAEVVAQVDRKFILVVMEATKSPATTTSDPSMIQNKRLLVIIDQHAADERCRVEELFAELCLPCSPEDVECHSNLGHMSRIKTSLISDPVYSEVSAQEARLLDMYAGYFADWGIVYDLNQSGARHILIVRTLPPGV</sequence>
<dbReference type="OrthoDB" id="429932at2759"/>
<dbReference type="InterPro" id="IPR038973">
    <property type="entry name" value="MutL/Mlh/Pms-like"/>
</dbReference>
<dbReference type="AlphaFoldDB" id="A0A8H4J6Y8"/>
<feature type="compositionally biased region" description="Basic and acidic residues" evidence="2">
    <location>
        <begin position="593"/>
        <end position="602"/>
    </location>
</feature>
<dbReference type="GO" id="GO:0016887">
    <property type="term" value="F:ATP hydrolysis activity"/>
    <property type="evidence" value="ECO:0007669"/>
    <property type="project" value="InterPro"/>
</dbReference>
<organism evidence="3 4">
    <name type="scientific">Botryosphaeria dothidea</name>
    <dbReference type="NCBI Taxonomy" id="55169"/>
    <lineage>
        <taxon>Eukaryota</taxon>
        <taxon>Fungi</taxon>
        <taxon>Dikarya</taxon>
        <taxon>Ascomycota</taxon>
        <taxon>Pezizomycotina</taxon>
        <taxon>Dothideomycetes</taxon>
        <taxon>Dothideomycetes incertae sedis</taxon>
        <taxon>Botryosphaeriales</taxon>
        <taxon>Botryosphaeriaceae</taxon>
        <taxon>Botryosphaeria</taxon>
    </lineage>
</organism>
<dbReference type="GO" id="GO:0032300">
    <property type="term" value="C:mismatch repair complex"/>
    <property type="evidence" value="ECO:0007669"/>
    <property type="project" value="InterPro"/>
</dbReference>
<protein>
    <submittedName>
        <fullName evidence="3">DNA mismatch repair protein</fullName>
    </submittedName>
</protein>
<dbReference type="Gene3D" id="3.30.1540.20">
    <property type="entry name" value="MutL, C-terminal domain, dimerisation subdomain"/>
    <property type="match status" value="1"/>
</dbReference>
<dbReference type="Pfam" id="PF13589">
    <property type="entry name" value="HATPase_c_3"/>
    <property type="match status" value="1"/>
</dbReference>
<feature type="compositionally biased region" description="Polar residues" evidence="2">
    <location>
        <begin position="457"/>
        <end position="472"/>
    </location>
</feature>
<dbReference type="GO" id="GO:0006298">
    <property type="term" value="P:mismatch repair"/>
    <property type="evidence" value="ECO:0007669"/>
    <property type="project" value="InterPro"/>
</dbReference>
<feature type="compositionally biased region" description="Basic and acidic residues" evidence="2">
    <location>
        <begin position="343"/>
        <end position="357"/>
    </location>
</feature>
<keyword evidence="4" id="KW-1185">Reference proteome</keyword>
<evidence type="ECO:0000256" key="1">
    <source>
        <dbReference type="ARBA" id="ARBA00006082"/>
    </source>
</evidence>
<comment type="similarity">
    <text evidence="1">Belongs to the DNA mismatch repair MutL/HexB family.</text>
</comment>
<dbReference type="Proteomes" id="UP000572817">
    <property type="component" value="Unassembled WGS sequence"/>
</dbReference>
<accession>A0A8H4J6Y8</accession>
<dbReference type="PANTHER" id="PTHR10073">
    <property type="entry name" value="DNA MISMATCH REPAIR PROTEIN MLH, PMS, MUTL"/>
    <property type="match status" value="1"/>
</dbReference>
<dbReference type="GO" id="GO:0140664">
    <property type="term" value="F:ATP-dependent DNA damage sensor activity"/>
    <property type="evidence" value="ECO:0007669"/>
    <property type="project" value="InterPro"/>
</dbReference>
<reference evidence="3" key="1">
    <citation type="submission" date="2020-04" db="EMBL/GenBank/DDBJ databases">
        <title>Genome Assembly and Annotation of Botryosphaeria dothidea sdau 11-99, a Latent Pathogen of Apple Fruit Ring Rot in China.</title>
        <authorList>
            <person name="Yu C."/>
            <person name="Diao Y."/>
            <person name="Lu Q."/>
            <person name="Zhao J."/>
            <person name="Cui S."/>
            <person name="Peng C."/>
            <person name="He B."/>
            <person name="Liu H."/>
        </authorList>
    </citation>
    <scope>NUCLEOTIDE SEQUENCE [LARGE SCALE GENOMIC DNA]</scope>
    <source>
        <strain evidence="3">Sdau11-99</strain>
    </source>
</reference>
<feature type="region of interest" description="Disordered" evidence="2">
    <location>
        <begin position="421"/>
        <end position="505"/>
    </location>
</feature>
<feature type="compositionally biased region" description="Polar residues" evidence="2">
    <location>
        <begin position="485"/>
        <end position="498"/>
    </location>
</feature>
<feature type="compositionally biased region" description="Polar residues" evidence="2">
    <location>
        <begin position="436"/>
        <end position="447"/>
    </location>
</feature>
<evidence type="ECO:0000256" key="2">
    <source>
        <dbReference type="SAM" id="MobiDB-lite"/>
    </source>
</evidence>
<feature type="compositionally biased region" description="Polar residues" evidence="2">
    <location>
        <begin position="604"/>
        <end position="617"/>
    </location>
</feature>
<gene>
    <name evidence="3" type="ORF">GTA08_BOTSDO01010</name>
</gene>
<feature type="region of interest" description="Disordered" evidence="2">
    <location>
        <begin position="1"/>
        <end position="22"/>
    </location>
</feature>
<name>A0A8H4J6Y8_9PEZI</name>
<comment type="caution">
    <text evidence="3">The sequence shown here is derived from an EMBL/GenBank/DDBJ whole genome shotgun (WGS) entry which is preliminary data.</text>
</comment>
<evidence type="ECO:0000313" key="3">
    <source>
        <dbReference type="EMBL" id="KAF4314265.1"/>
    </source>
</evidence>
<feature type="compositionally biased region" description="Basic residues" evidence="2">
    <location>
        <begin position="421"/>
        <end position="432"/>
    </location>
</feature>
<evidence type="ECO:0000313" key="4">
    <source>
        <dbReference type="Proteomes" id="UP000572817"/>
    </source>
</evidence>
<dbReference type="Gene3D" id="3.30.565.10">
    <property type="entry name" value="Histidine kinase-like ATPase, C-terminal domain"/>
    <property type="match status" value="1"/>
</dbReference>
<dbReference type="InterPro" id="IPR036890">
    <property type="entry name" value="HATPase_C_sf"/>
</dbReference>
<feature type="region of interest" description="Disordered" evidence="2">
    <location>
        <begin position="520"/>
        <end position="617"/>
    </location>
</feature>
<proteinExistence type="inferred from homology"/>
<dbReference type="InterPro" id="IPR042120">
    <property type="entry name" value="MutL_C_dimsub"/>
</dbReference>
<feature type="compositionally biased region" description="Polar residues" evidence="2">
    <location>
        <begin position="1"/>
        <end position="13"/>
    </location>
</feature>
<dbReference type="PANTHER" id="PTHR10073:SF47">
    <property type="entry name" value="DNA MISMATCH REPAIR PROTEIN MLH3"/>
    <property type="match status" value="1"/>
</dbReference>
<feature type="compositionally biased region" description="Polar residues" evidence="2">
    <location>
        <begin position="520"/>
        <end position="542"/>
    </location>
</feature>
<feature type="region of interest" description="Disordered" evidence="2">
    <location>
        <begin position="337"/>
        <end position="367"/>
    </location>
</feature>
<dbReference type="SUPFAM" id="SSF55874">
    <property type="entry name" value="ATPase domain of HSP90 chaperone/DNA topoisomerase II/histidine kinase"/>
    <property type="match status" value="1"/>
</dbReference>
<dbReference type="EMBL" id="WWBZ02000001">
    <property type="protein sequence ID" value="KAF4314265.1"/>
    <property type="molecule type" value="Genomic_DNA"/>
</dbReference>